<accession>A0A291P2G7</accession>
<dbReference type="OrthoDB" id="9806974at2"/>
<dbReference type="InterPro" id="IPR036291">
    <property type="entry name" value="NAD(P)-bd_dom_sf"/>
</dbReference>
<dbReference type="KEGG" id="hbe:BEI_0085"/>
<keyword evidence="3" id="KW-1185">Reference proteome</keyword>
<reference evidence="2 3" key="1">
    <citation type="journal article" date="2017" name="Sci. Rep.">
        <title>Revealing the Saline Adaptation Strategies of the Halophilic Bacterium Halomonas beimenensis through High-throughput Omics and Transposon Mutagenesis Approaches.</title>
        <authorList>
            <person name="Chen Y.H."/>
            <person name="Lin S.S."/>
            <person name="Shyu Y.T."/>
        </authorList>
    </citation>
    <scope>NUCLEOTIDE SEQUENCE [LARGE SCALE GENOMIC DNA]</scope>
    <source>
        <strain evidence="2 3">NTU-111</strain>
    </source>
</reference>
<dbReference type="RefSeq" id="WP_097787655.1">
    <property type="nucleotide sequence ID" value="NZ_BAAADT010000020.1"/>
</dbReference>
<proteinExistence type="inferred from homology"/>
<dbReference type="FunFam" id="3.40.50.720:FF:000084">
    <property type="entry name" value="Short-chain dehydrogenase reductase"/>
    <property type="match status" value="1"/>
</dbReference>
<dbReference type="InterPro" id="IPR002347">
    <property type="entry name" value="SDR_fam"/>
</dbReference>
<dbReference type="AlphaFoldDB" id="A0A291P2G7"/>
<dbReference type="PANTHER" id="PTHR42879:SF6">
    <property type="entry name" value="NADPH-DEPENDENT REDUCTASE BACG"/>
    <property type="match status" value="1"/>
</dbReference>
<organism evidence="2 3">
    <name type="scientific">Halomonas beimenensis</name>
    <dbReference type="NCBI Taxonomy" id="475662"/>
    <lineage>
        <taxon>Bacteria</taxon>
        <taxon>Pseudomonadati</taxon>
        <taxon>Pseudomonadota</taxon>
        <taxon>Gammaproteobacteria</taxon>
        <taxon>Oceanospirillales</taxon>
        <taxon>Halomonadaceae</taxon>
        <taxon>Halomonas</taxon>
    </lineage>
</organism>
<dbReference type="InterPro" id="IPR050259">
    <property type="entry name" value="SDR"/>
</dbReference>
<dbReference type="SUPFAM" id="SSF51735">
    <property type="entry name" value="NAD(P)-binding Rossmann-fold domains"/>
    <property type="match status" value="1"/>
</dbReference>
<evidence type="ECO:0000256" key="1">
    <source>
        <dbReference type="ARBA" id="ARBA00006484"/>
    </source>
</evidence>
<comment type="similarity">
    <text evidence="1">Belongs to the short-chain dehydrogenases/reductases (SDR) family.</text>
</comment>
<protein>
    <submittedName>
        <fullName evidence="2">3-oxoacyl-[acyl-carrier protein] reductase</fullName>
    </submittedName>
</protein>
<evidence type="ECO:0000313" key="2">
    <source>
        <dbReference type="EMBL" id="ATJ81072.1"/>
    </source>
</evidence>
<dbReference type="Proteomes" id="UP000219993">
    <property type="component" value="Chromosome"/>
</dbReference>
<dbReference type="EMBL" id="CP021435">
    <property type="protein sequence ID" value="ATJ81072.1"/>
    <property type="molecule type" value="Genomic_DNA"/>
</dbReference>
<dbReference type="NCBIfam" id="NF005468">
    <property type="entry name" value="PRK07062.1"/>
    <property type="match status" value="1"/>
</dbReference>
<sequence length="264" mass="28265">MSFMIEDRVAVVTGGSSGIGLETVRLLLAHGARVALCGRNPERLDAARAALVQEFPAAELLAETCDVLDEASCAAFADAVRDRFGGADMLIANAGQGYVAHFDDTPREAWLSEANLKLFGVINPLSAFRDQLAASEIGSLTCVNSLLALQPEPHMIATSAARAALLNMTHSLSHELIGDGIRVNSILLGMVESGQWRRRFEQRDDPSQTWEEWIGAIAAKRGIPMGRLGRPQEPARALVFLASPMASFTTGAALDVSGGFNRHL</sequence>
<name>A0A291P2G7_9GAMM</name>
<dbReference type="PRINTS" id="PR00081">
    <property type="entry name" value="GDHRDH"/>
</dbReference>
<dbReference type="Pfam" id="PF13561">
    <property type="entry name" value="adh_short_C2"/>
    <property type="match status" value="1"/>
</dbReference>
<evidence type="ECO:0000313" key="3">
    <source>
        <dbReference type="Proteomes" id="UP000219993"/>
    </source>
</evidence>
<dbReference type="PANTHER" id="PTHR42879">
    <property type="entry name" value="3-OXOACYL-(ACYL-CARRIER-PROTEIN) REDUCTASE"/>
    <property type="match status" value="1"/>
</dbReference>
<dbReference type="Gene3D" id="3.40.50.720">
    <property type="entry name" value="NAD(P)-binding Rossmann-like Domain"/>
    <property type="match status" value="1"/>
</dbReference>
<gene>
    <name evidence="2" type="ORF">BEI_0085</name>
</gene>